<dbReference type="Gene3D" id="1.20.58.390">
    <property type="entry name" value="Neurotransmitter-gated ion-channel transmembrane domain"/>
    <property type="match status" value="1"/>
</dbReference>
<feature type="transmembrane region" description="Helical" evidence="1">
    <location>
        <begin position="623"/>
        <end position="641"/>
    </location>
</feature>
<keyword evidence="1" id="KW-0472">Membrane</keyword>
<feature type="transmembrane region" description="Helical" evidence="1">
    <location>
        <begin position="592"/>
        <end position="611"/>
    </location>
</feature>
<feature type="transmembrane region" description="Helical" evidence="1">
    <location>
        <begin position="9"/>
        <end position="27"/>
    </location>
</feature>
<proteinExistence type="predicted"/>
<accession>A0A6N4SMS9</accession>
<dbReference type="Proteomes" id="UP000001822">
    <property type="component" value="Chromosome"/>
</dbReference>
<dbReference type="EMBL" id="CP000383">
    <property type="protein sequence ID" value="ABG57579.1"/>
    <property type="molecule type" value="Genomic_DNA"/>
</dbReference>
<dbReference type="KEGG" id="chu:CHU_0288"/>
<evidence type="ECO:0000313" key="3">
    <source>
        <dbReference type="Proteomes" id="UP000001822"/>
    </source>
</evidence>
<feature type="transmembrane region" description="Helical" evidence="1">
    <location>
        <begin position="688"/>
        <end position="706"/>
    </location>
</feature>
<reference evidence="2 3" key="1">
    <citation type="journal article" date="2007" name="Appl. Environ. Microbiol.">
        <title>Genome sequence of the cellulolytic gliding bacterium Cytophaga hutchinsonii.</title>
        <authorList>
            <person name="Xie G."/>
            <person name="Bruce D.C."/>
            <person name="Challacombe J.F."/>
            <person name="Chertkov O."/>
            <person name="Detter J.C."/>
            <person name="Gilna P."/>
            <person name="Han C.S."/>
            <person name="Lucas S."/>
            <person name="Misra M."/>
            <person name="Myers G.L."/>
            <person name="Richardson P."/>
            <person name="Tapia R."/>
            <person name="Thayer N."/>
            <person name="Thompson L.S."/>
            <person name="Brettin T.S."/>
            <person name="Henrissat B."/>
            <person name="Wilson D.B."/>
            <person name="McBride M.J."/>
        </authorList>
    </citation>
    <scope>NUCLEOTIDE SEQUENCE [LARGE SCALE GENOMIC DNA]</scope>
    <source>
        <strain evidence="3">ATCC 33406 / DSM 1761 / CIP 103989 / NBRC 15051 / NCIMB 9469 / D465</strain>
    </source>
</reference>
<feature type="transmembrane region" description="Helical" evidence="1">
    <location>
        <begin position="653"/>
        <end position="676"/>
    </location>
</feature>
<dbReference type="Gene3D" id="3.40.50.2300">
    <property type="match status" value="2"/>
</dbReference>
<evidence type="ECO:0000313" key="2">
    <source>
        <dbReference type="EMBL" id="ABG57579.1"/>
    </source>
</evidence>
<keyword evidence="3" id="KW-1185">Reference proteome</keyword>
<organism evidence="2 3">
    <name type="scientific">Cytophaga hutchinsonii (strain ATCC 33406 / DSM 1761 / CIP 103989 / NBRC 15051 / NCIMB 9469 / D465)</name>
    <dbReference type="NCBI Taxonomy" id="269798"/>
    <lineage>
        <taxon>Bacteria</taxon>
        <taxon>Pseudomonadati</taxon>
        <taxon>Bacteroidota</taxon>
        <taxon>Cytophagia</taxon>
        <taxon>Cytophagales</taxon>
        <taxon>Cytophagaceae</taxon>
        <taxon>Cytophaga</taxon>
    </lineage>
</organism>
<dbReference type="RefSeq" id="WP_011583695.1">
    <property type="nucleotide sequence ID" value="NC_008255.1"/>
</dbReference>
<evidence type="ECO:0000256" key="1">
    <source>
        <dbReference type="SAM" id="Phobius"/>
    </source>
</evidence>
<gene>
    <name evidence="2" type="ordered locus">CHU_0288</name>
</gene>
<keyword evidence="1" id="KW-1133">Transmembrane helix</keyword>
<name>A0A6N4SMS9_CYTH3</name>
<sequence>MKFFFTSKNILIAFTVILCISVAYYIFNKEGLFEKKKQVKYVAYVGRYTNQADTVPCSRQPLNKFDLMHEVTLKKYLKELDLPYTDLQLKVFDCRKNGTISDSIYQVIAQDPDIVAVIDNTWGEHISKCAATIRENNIPVIAINADRNEFDFGTSAIFTGSQDNVPHDMVAYITKVLHTTKVNFISEEDYGLHNTYLKAFKEGNITINKLFSVKGKPHTPADSIRLYTELEQYFKQNPSEENTLLVLSVHADIGNKLINYLNKRFTKIHLLGHAYIVNASNLQKFGVHNDNDLIIISNPTDALTKSLYNDIAELKTAHPDYFQNANHPFFVERCYDAVEMLRNKFDHSGDTTTLSKKDFNNYFRTLPNQIVREQDEIYQFDSILNLVPELFFTQYAGGRFHSCPLQLNEYREVIPNLFFGMEISDIYNINMDENSFTSDFYYWIKLDSNNRDAEKYIIFQNMKQNESSKELIFEKTDGSTIYKLYKVSGIFYVNYELEKYPFDAQEIFVRAEILSPATKLKVSFDQKSFDMDSTKIDKFKITEWNKLKYYVTVDNEINLGMYGDPDMEEEKLYEFKNIYFRLNVERKQTTPLLEIVLPLVLIGLISISLLFIKDISFENLGEVSIGVFMSIVAFSISFSASTPSADNLTKADYLFWLTFIVVLLNFMIVILVNAIYEPEEVKNIDIRKLSTGLGIGYIVLVSIVLLN</sequence>
<dbReference type="InterPro" id="IPR038050">
    <property type="entry name" value="Neuro_actylchol_rec"/>
</dbReference>
<keyword evidence="1" id="KW-0812">Transmembrane</keyword>
<dbReference type="AlphaFoldDB" id="A0A6N4SMS9"/>
<protein>
    <submittedName>
        <fullName evidence="2">Uncharacterized protein</fullName>
    </submittedName>
</protein>